<dbReference type="GO" id="GO:0005524">
    <property type="term" value="F:ATP binding"/>
    <property type="evidence" value="ECO:0007669"/>
    <property type="project" value="UniProtKB-KW"/>
</dbReference>
<keyword evidence="8" id="KW-0418">Kinase</keyword>
<sequence>MQSKADKKNIKILTKINSQKVIGNYEKLVELLIIFIDNAIKYSPNNTKISLVTISNKKNLLIKIIDQGIGIDQKDLPHIFDRFYQANNSRTKNSDSGYGLGLSIAKQIVDLHHGKIEVESKLNRGTTFIIHLPLFS</sequence>
<dbReference type="InterPro" id="IPR036890">
    <property type="entry name" value="HATPase_C_sf"/>
</dbReference>
<keyword evidence="9" id="KW-0067">ATP-binding</keyword>
<name>A0A645I8N5_9ZZZZ</name>
<evidence type="ECO:0000256" key="2">
    <source>
        <dbReference type="ARBA" id="ARBA00004236"/>
    </source>
</evidence>
<dbReference type="AlphaFoldDB" id="A0A645I8N5"/>
<dbReference type="PRINTS" id="PR00344">
    <property type="entry name" value="BCTRLSENSOR"/>
</dbReference>
<protein>
    <recommendedName>
        <fullName evidence="3">histidine kinase</fullName>
        <ecNumber evidence="3">2.7.13.3</ecNumber>
    </recommendedName>
</protein>
<evidence type="ECO:0000256" key="7">
    <source>
        <dbReference type="ARBA" id="ARBA00022741"/>
    </source>
</evidence>
<dbReference type="PROSITE" id="PS50109">
    <property type="entry name" value="HIS_KIN"/>
    <property type="match status" value="1"/>
</dbReference>
<keyword evidence="5" id="KW-0597">Phosphoprotein</keyword>
<dbReference type="InterPro" id="IPR050736">
    <property type="entry name" value="Sensor_HK_Regulatory"/>
</dbReference>
<keyword evidence="6 13" id="KW-0808">Transferase</keyword>
<dbReference type="GO" id="GO:0004673">
    <property type="term" value="F:protein histidine kinase activity"/>
    <property type="evidence" value="ECO:0007669"/>
    <property type="project" value="UniProtKB-EC"/>
</dbReference>
<evidence type="ECO:0000259" key="12">
    <source>
        <dbReference type="PROSITE" id="PS50109"/>
    </source>
</evidence>
<dbReference type="InterPro" id="IPR004358">
    <property type="entry name" value="Sig_transdc_His_kin-like_C"/>
</dbReference>
<evidence type="ECO:0000256" key="8">
    <source>
        <dbReference type="ARBA" id="ARBA00022777"/>
    </source>
</evidence>
<keyword evidence="4" id="KW-1003">Cell membrane</keyword>
<dbReference type="FunFam" id="3.30.565.10:FF:000023">
    <property type="entry name" value="PAS domain-containing sensor histidine kinase"/>
    <property type="match status" value="1"/>
</dbReference>
<evidence type="ECO:0000256" key="1">
    <source>
        <dbReference type="ARBA" id="ARBA00000085"/>
    </source>
</evidence>
<dbReference type="GO" id="GO:0005886">
    <property type="term" value="C:plasma membrane"/>
    <property type="evidence" value="ECO:0007669"/>
    <property type="project" value="UniProtKB-SubCell"/>
</dbReference>
<accession>A0A645I8N5</accession>
<dbReference type="PANTHER" id="PTHR43711">
    <property type="entry name" value="TWO-COMPONENT HISTIDINE KINASE"/>
    <property type="match status" value="1"/>
</dbReference>
<feature type="domain" description="Histidine kinase" evidence="12">
    <location>
        <begin position="1"/>
        <end position="136"/>
    </location>
</feature>
<dbReference type="GO" id="GO:0000160">
    <property type="term" value="P:phosphorelay signal transduction system"/>
    <property type="evidence" value="ECO:0007669"/>
    <property type="project" value="UniProtKB-KW"/>
</dbReference>
<comment type="catalytic activity">
    <reaction evidence="1">
        <text>ATP + protein L-histidine = ADP + protein N-phospho-L-histidine.</text>
        <dbReference type="EC" id="2.7.13.3"/>
    </reaction>
</comment>
<dbReference type="SUPFAM" id="SSF55874">
    <property type="entry name" value="ATPase domain of HSP90 chaperone/DNA topoisomerase II/histidine kinase"/>
    <property type="match status" value="1"/>
</dbReference>
<dbReference type="Gene3D" id="3.30.565.10">
    <property type="entry name" value="Histidine kinase-like ATPase, C-terminal domain"/>
    <property type="match status" value="1"/>
</dbReference>
<dbReference type="EC" id="2.7.13.3" evidence="3"/>
<organism evidence="13">
    <name type="scientific">bioreactor metagenome</name>
    <dbReference type="NCBI Taxonomy" id="1076179"/>
    <lineage>
        <taxon>unclassified sequences</taxon>
        <taxon>metagenomes</taxon>
        <taxon>ecological metagenomes</taxon>
    </lineage>
</organism>
<evidence type="ECO:0000256" key="3">
    <source>
        <dbReference type="ARBA" id="ARBA00012438"/>
    </source>
</evidence>
<evidence type="ECO:0000256" key="11">
    <source>
        <dbReference type="ARBA" id="ARBA00023136"/>
    </source>
</evidence>
<reference evidence="13" key="1">
    <citation type="submission" date="2019-08" db="EMBL/GenBank/DDBJ databases">
        <authorList>
            <person name="Kucharzyk K."/>
            <person name="Murdoch R.W."/>
            <person name="Higgins S."/>
            <person name="Loffler F."/>
        </authorList>
    </citation>
    <scope>NUCLEOTIDE SEQUENCE</scope>
</reference>
<comment type="caution">
    <text evidence="13">The sequence shown here is derived from an EMBL/GenBank/DDBJ whole genome shotgun (WGS) entry which is preliminary data.</text>
</comment>
<keyword evidence="10" id="KW-0902">Two-component regulatory system</keyword>
<dbReference type="EMBL" id="VSSQ01103962">
    <property type="protein sequence ID" value="MPN44664.1"/>
    <property type="molecule type" value="Genomic_DNA"/>
</dbReference>
<keyword evidence="7" id="KW-0547">Nucleotide-binding</keyword>
<dbReference type="InterPro" id="IPR005467">
    <property type="entry name" value="His_kinase_dom"/>
</dbReference>
<dbReference type="CDD" id="cd00075">
    <property type="entry name" value="HATPase"/>
    <property type="match status" value="1"/>
</dbReference>
<dbReference type="Pfam" id="PF02518">
    <property type="entry name" value="HATPase_c"/>
    <property type="match status" value="1"/>
</dbReference>
<dbReference type="PANTHER" id="PTHR43711:SF26">
    <property type="entry name" value="SENSOR HISTIDINE KINASE RCSC"/>
    <property type="match status" value="1"/>
</dbReference>
<evidence type="ECO:0000256" key="10">
    <source>
        <dbReference type="ARBA" id="ARBA00023012"/>
    </source>
</evidence>
<evidence type="ECO:0000256" key="4">
    <source>
        <dbReference type="ARBA" id="ARBA00022475"/>
    </source>
</evidence>
<keyword evidence="11" id="KW-0472">Membrane</keyword>
<evidence type="ECO:0000313" key="13">
    <source>
        <dbReference type="EMBL" id="MPN44664.1"/>
    </source>
</evidence>
<evidence type="ECO:0000256" key="6">
    <source>
        <dbReference type="ARBA" id="ARBA00022679"/>
    </source>
</evidence>
<proteinExistence type="predicted"/>
<evidence type="ECO:0000256" key="9">
    <source>
        <dbReference type="ARBA" id="ARBA00022840"/>
    </source>
</evidence>
<gene>
    <name evidence="13" type="primary">phoR_59</name>
    <name evidence="13" type="ORF">SDC9_192229</name>
</gene>
<dbReference type="InterPro" id="IPR003594">
    <property type="entry name" value="HATPase_dom"/>
</dbReference>
<comment type="subcellular location">
    <subcellularLocation>
        <location evidence="2">Cell membrane</location>
    </subcellularLocation>
</comment>
<dbReference type="SMART" id="SM00387">
    <property type="entry name" value="HATPase_c"/>
    <property type="match status" value="1"/>
</dbReference>
<evidence type="ECO:0000256" key="5">
    <source>
        <dbReference type="ARBA" id="ARBA00022553"/>
    </source>
</evidence>